<name>A0AAN7T9J5_9PEZI</name>
<feature type="transmembrane region" description="Helical" evidence="7">
    <location>
        <begin position="404"/>
        <end position="420"/>
    </location>
</feature>
<evidence type="ECO:0008006" key="10">
    <source>
        <dbReference type="Google" id="ProtNLM"/>
    </source>
</evidence>
<feature type="transmembrane region" description="Helical" evidence="7">
    <location>
        <begin position="426"/>
        <end position="451"/>
    </location>
</feature>
<feature type="compositionally biased region" description="Polar residues" evidence="6">
    <location>
        <begin position="11"/>
        <end position="22"/>
    </location>
</feature>
<comment type="similarity">
    <text evidence="2">Belongs to the purine-cytosine permease (2.A.39) family.</text>
</comment>
<protein>
    <recommendedName>
        <fullName evidence="10">Uracil permease</fullName>
    </recommendedName>
</protein>
<gene>
    <name evidence="8" type="ORF">LTR62_001075</name>
</gene>
<sequence>MASGYKAPTYNEKSASPTSSTVEPVGTGEVGRLRRRFPGFSLEVRQEESSFAATKNASNADFDPIPPSKRTWNWGAYVAYWMADAWAVSNWEVASSMIAVGLSWKMAIGACVLGNTLMGLVITVNGRIGATLHTPFPVLARMPFGYYFSYFVVLSRCVLAIVWLGVQTTTGGQCMEVLLTAIWPSFANIPKSIPASEGITRGGMIAFLLYFLLQLPFLCIPYTKVQYFFACKSVIAPIVFLAIFGSTLRKAGGTISHSTVITEGTKLHGSALAWAFFSNLNGVLGNYATLGLNIADFSRYANRPSAQNVQAIVIPIIFTIVGLLGIFTAAAAETAYGKVMWNPIEIVSMWTESGTHASRAAAAFAAIGLIIVTLGINISANSISAANDLMAFCPKYINIRRGQLLAAVIGSWAFVPWKILASAAKFLAFLGGYTIFLGPMTSILMTDYYIVRKGRVSVPDMYNFHGIYRYQDKLGSNWRAVVAFFIGCTPALPGFVDNIQQAGGQKTGVSVAGQHLFAIGYIYSFFAAGIFYYLFNLLSPHHASMLDHAETGEDIIAANDARNVQERRASYSEGRKPSLVERVFQV</sequence>
<dbReference type="Pfam" id="PF02133">
    <property type="entry name" value="Transp_cyt_pur"/>
    <property type="match status" value="1"/>
</dbReference>
<dbReference type="Gene3D" id="1.10.4160.10">
    <property type="entry name" value="Hydantoin permease"/>
    <property type="match status" value="1"/>
</dbReference>
<evidence type="ECO:0000256" key="3">
    <source>
        <dbReference type="ARBA" id="ARBA00022692"/>
    </source>
</evidence>
<dbReference type="PANTHER" id="PTHR30618:SF0">
    <property type="entry name" value="PURINE-URACIL PERMEASE NCS1"/>
    <property type="match status" value="1"/>
</dbReference>
<dbReference type="GO" id="GO:0005886">
    <property type="term" value="C:plasma membrane"/>
    <property type="evidence" value="ECO:0007669"/>
    <property type="project" value="TreeGrafter"/>
</dbReference>
<feature type="transmembrane region" description="Helical" evidence="7">
    <location>
        <begin position="198"/>
        <end position="215"/>
    </location>
</feature>
<evidence type="ECO:0000256" key="4">
    <source>
        <dbReference type="ARBA" id="ARBA00022989"/>
    </source>
</evidence>
<proteinExistence type="inferred from homology"/>
<reference evidence="8" key="1">
    <citation type="submission" date="2023-08" db="EMBL/GenBank/DDBJ databases">
        <title>Black Yeasts Isolated from many extreme environments.</title>
        <authorList>
            <person name="Coleine C."/>
            <person name="Stajich J.E."/>
            <person name="Selbmann L."/>
        </authorList>
    </citation>
    <scope>NUCLEOTIDE SEQUENCE</scope>
    <source>
        <strain evidence="8">CCFEE 5401</strain>
    </source>
</reference>
<feature type="transmembrane region" description="Helical" evidence="7">
    <location>
        <begin position="478"/>
        <end position="496"/>
    </location>
</feature>
<feature type="transmembrane region" description="Helical" evidence="7">
    <location>
        <begin position="309"/>
        <end position="332"/>
    </location>
</feature>
<keyword evidence="4 7" id="KW-1133">Transmembrane helix</keyword>
<dbReference type="InterPro" id="IPR001248">
    <property type="entry name" value="Pur-cyt_permease"/>
</dbReference>
<dbReference type="AlphaFoldDB" id="A0AAN7T9J5"/>
<feature type="transmembrane region" description="Helical" evidence="7">
    <location>
        <begin position="227"/>
        <end position="248"/>
    </location>
</feature>
<feature type="transmembrane region" description="Helical" evidence="7">
    <location>
        <begin position="106"/>
        <end position="124"/>
    </location>
</feature>
<evidence type="ECO:0000313" key="8">
    <source>
        <dbReference type="EMBL" id="KAK5107503.1"/>
    </source>
</evidence>
<comment type="subcellular location">
    <subcellularLocation>
        <location evidence="1">Membrane</location>
        <topology evidence="1">Multi-pass membrane protein</topology>
    </subcellularLocation>
</comment>
<evidence type="ECO:0000256" key="2">
    <source>
        <dbReference type="ARBA" id="ARBA00008974"/>
    </source>
</evidence>
<dbReference type="GO" id="GO:0015205">
    <property type="term" value="F:nucleobase transmembrane transporter activity"/>
    <property type="evidence" value="ECO:0007669"/>
    <property type="project" value="TreeGrafter"/>
</dbReference>
<dbReference type="FunFam" id="1.10.4160.10:FF:000001">
    <property type="entry name" value="Uracil permease, putative"/>
    <property type="match status" value="1"/>
</dbReference>
<evidence type="ECO:0000313" key="9">
    <source>
        <dbReference type="Proteomes" id="UP001310890"/>
    </source>
</evidence>
<feature type="transmembrane region" description="Helical" evidence="7">
    <location>
        <begin position="144"/>
        <end position="166"/>
    </location>
</feature>
<feature type="transmembrane region" description="Helical" evidence="7">
    <location>
        <begin position="516"/>
        <end position="535"/>
    </location>
</feature>
<feature type="region of interest" description="Disordered" evidence="6">
    <location>
        <begin position="1"/>
        <end position="30"/>
    </location>
</feature>
<accession>A0AAN7T9J5</accession>
<dbReference type="Proteomes" id="UP001310890">
    <property type="component" value="Unassembled WGS sequence"/>
</dbReference>
<feature type="transmembrane region" description="Helical" evidence="7">
    <location>
        <begin position="360"/>
        <end position="383"/>
    </location>
</feature>
<keyword evidence="3 7" id="KW-0812">Transmembrane</keyword>
<dbReference type="InterPro" id="IPR045225">
    <property type="entry name" value="Uracil/uridine/allantoin_perm"/>
</dbReference>
<dbReference type="EMBL" id="JAVRRL010000118">
    <property type="protein sequence ID" value="KAK5107503.1"/>
    <property type="molecule type" value="Genomic_DNA"/>
</dbReference>
<dbReference type="PANTHER" id="PTHR30618">
    <property type="entry name" value="NCS1 FAMILY PURINE/PYRIMIDINE TRANSPORTER"/>
    <property type="match status" value="1"/>
</dbReference>
<evidence type="ECO:0000256" key="5">
    <source>
        <dbReference type="ARBA" id="ARBA00023136"/>
    </source>
</evidence>
<evidence type="ECO:0000256" key="6">
    <source>
        <dbReference type="SAM" id="MobiDB-lite"/>
    </source>
</evidence>
<evidence type="ECO:0000256" key="1">
    <source>
        <dbReference type="ARBA" id="ARBA00004141"/>
    </source>
</evidence>
<evidence type="ECO:0000256" key="7">
    <source>
        <dbReference type="SAM" id="Phobius"/>
    </source>
</evidence>
<organism evidence="8 9">
    <name type="scientific">Meristemomyces frigidus</name>
    <dbReference type="NCBI Taxonomy" id="1508187"/>
    <lineage>
        <taxon>Eukaryota</taxon>
        <taxon>Fungi</taxon>
        <taxon>Dikarya</taxon>
        <taxon>Ascomycota</taxon>
        <taxon>Pezizomycotina</taxon>
        <taxon>Dothideomycetes</taxon>
        <taxon>Dothideomycetidae</taxon>
        <taxon>Mycosphaerellales</taxon>
        <taxon>Teratosphaeriaceae</taxon>
        <taxon>Meristemomyces</taxon>
    </lineage>
</organism>
<keyword evidence="5 7" id="KW-0472">Membrane</keyword>
<dbReference type="CDD" id="cd11482">
    <property type="entry name" value="SLC-NCS1sbd_NRT1-like"/>
    <property type="match status" value="1"/>
</dbReference>
<comment type="caution">
    <text evidence="8">The sequence shown here is derived from an EMBL/GenBank/DDBJ whole genome shotgun (WGS) entry which is preliminary data.</text>
</comment>